<gene>
    <name evidence="3" type="ORF">SAMN04487949_1532</name>
</gene>
<sequence>MTFTVSYYCPHCETMVDVDRDEYLADKAVTPYPFEGWTYAAPDEDFEDAEGVRFVCGDDAPNLTWRANPWTAGDDAASTVGSDADGEEGTADASADADTAALGCGEPFYLSFVKFADGEELDPRQPSEYVHIGDGNSPATPSGPRGPSFR</sequence>
<dbReference type="EMBL" id="FNHL01000002">
    <property type="protein sequence ID" value="SDM39996.1"/>
    <property type="molecule type" value="Genomic_DNA"/>
</dbReference>
<keyword evidence="4" id="KW-1185">Reference proteome</keyword>
<evidence type="ECO:0000259" key="2">
    <source>
        <dbReference type="Pfam" id="PF25923"/>
    </source>
</evidence>
<accession>A0A1G9SX28</accession>
<name>A0A1G9SX28_9EURY</name>
<dbReference type="STRING" id="660521.SAMN04487949_1532"/>
<dbReference type="Pfam" id="PF25923">
    <property type="entry name" value="DUF7969"/>
    <property type="match status" value="1"/>
</dbReference>
<dbReference type="RefSeq" id="WP_089696003.1">
    <property type="nucleotide sequence ID" value="NZ_FNHL01000002.1"/>
</dbReference>
<reference evidence="4" key="1">
    <citation type="submission" date="2016-10" db="EMBL/GenBank/DDBJ databases">
        <authorList>
            <person name="Varghese N."/>
            <person name="Submissions S."/>
        </authorList>
    </citation>
    <scope>NUCLEOTIDE SEQUENCE [LARGE SCALE GENOMIC DNA]</scope>
    <source>
        <strain evidence="4">CGMCC 1.10119</strain>
    </source>
</reference>
<dbReference type="AlphaFoldDB" id="A0A1G9SX28"/>
<organism evidence="3 4">
    <name type="scientific">Halogranum gelatinilyticum</name>
    <dbReference type="NCBI Taxonomy" id="660521"/>
    <lineage>
        <taxon>Archaea</taxon>
        <taxon>Methanobacteriati</taxon>
        <taxon>Methanobacteriota</taxon>
        <taxon>Stenosarchaea group</taxon>
        <taxon>Halobacteria</taxon>
        <taxon>Halobacteriales</taxon>
        <taxon>Haloferacaceae</taxon>
    </lineage>
</organism>
<feature type="region of interest" description="Disordered" evidence="1">
    <location>
        <begin position="66"/>
        <end position="97"/>
    </location>
</feature>
<proteinExistence type="predicted"/>
<dbReference type="InterPro" id="IPR058275">
    <property type="entry name" value="DUF7969"/>
</dbReference>
<dbReference type="Proteomes" id="UP000199451">
    <property type="component" value="Unassembled WGS sequence"/>
</dbReference>
<evidence type="ECO:0000256" key="1">
    <source>
        <dbReference type="SAM" id="MobiDB-lite"/>
    </source>
</evidence>
<feature type="region of interest" description="Disordered" evidence="1">
    <location>
        <begin position="123"/>
        <end position="150"/>
    </location>
</feature>
<evidence type="ECO:0000313" key="3">
    <source>
        <dbReference type="EMBL" id="SDM39996.1"/>
    </source>
</evidence>
<dbReference type="OrthoDB" id="313263at2157"/>
<feature type="domain" description="DUF7969" evidence="2">
    <location>
        <begin position="1"/>
        <end position="148"/>
    </location>
</feature>
<evidence type="ECO:0000313" key="4">
    <source>
        <dbReference type="Proteomes" id="UP000199451"/>
    </source>
</evidence>
<protein>
    <recommendedName>
        <fullName evidence="2">DUF7969 domain-containing protein</fullName>
    </recommendedName>
</protein>